<dbReference type="InterPro" id="IPR000361">
    <property type="entry name" value="ATAP_core_dom"/>
</dbReference>
<proteinExistence type="predicted"/>
<organism evidence="2 3">
    <name type="scientific">Paenibacillus montaniterrae</name>
    <dbReference type="NCBI Taxonomy" id="429341"/>
    <lineage>
        <taxon>Bacteria</taxon>
        <taxon>Bacillati</taxon>
        <taxon>Bacillota</taxon>
        <taxon>Bacilli</taxon>
        <taxon>Bacillales</taxon>
        <taxon>Paenibacillaceae</taxon>
        <taxon>Paenibacillus</taxon>
    </lineage>
</organism>
<dbReference type="Gene3D" id="2.60.300.12">
    <property type="entry name" value="HesB-like domain"/>
    <property type="match status" value="1"/>
</dbReference>
<accession>A0A919YMZ3</accession>
<gene>
    <name evidence="2" type="primary">yqkB</name>
    <name evidence="2" type="ORF">J40TS1_06860</name>
</gene>
<dbReference type="RefSeq" id="WP_213513207.1">
    <property type="nucleotide sequence ID" value="NZ_BOSE01000001.1"/>
</dbReference>
<reference evidence="2" key="1">
    <citation type="submission" date="2021-03" db="EMBL/GenBank/DDBJ databases">
        <title>Antimicrobial resistance genes in bacteria isolated from Japanese honey, and their potential for conferring macrolide and lincosamide resistance in the American foulbrood pathogen Paenibacillus larvae.</title>
        <authorList>
            <person name="Okamoto M."/>
            <person name="Kumagai M."/>
            <person name="Kanamori H."/>
            <person name="Takamatsu D."/>
        </authorList>
    </citation>
    <scope>NUCLEOTIDE SEQUENCE</scope>
    <source>
        <strain evidence="2">J40TS1</strain>
    </source>
</reference>
<dbReference type="Proteomes" id="UP000683139">
    <property type="component" value="Unassembled WGS sequence"/>
</dbReference>
<name>A0A919YMZ3_9BACL</name>
<dbReference type="InterPro" id="IPR035903">
    <property type="entry name" value="HesB-like_dom_sf"/>
</dbReference>
<evidence type="ECO:0000313" key="2">
    <source>
        <dbReference type="EMBL" id="GIP15044.1"/>
    </source>
</evidence>
<dbReference type="AlphaFoldDB" id="A0A919YMZ3"/>
<evidence type="ECO:0000313" key="3">
    <source>
        <dbReference type="Proteomes" id="UP000683139"/>
    </source>
</evidence>
<feature type="domain" description="Core" evidence="1">
    <location>
        <begin position="1"/>
        <end position="100"/>
    </location>
</feature>
<evidence type="ECO:0000259" key="1">
    <source>
        <dbReference type="Pfam" id="PF01521"/>
    </source>
</evidence>
<dbReference type="Pfam" id="PF01521">
    <property type="entry name" value="Fe-S_biosyn"/>
    <property type="match status" value="1"/>
</dbReference>
<dbReference type="SUPFAM" id="SSF89360">
    <property type="entry name" value="HesB-like domain"/>
    <property type="match status" value="1"/>
</dbReference>
<protein>
    <recommendedName>
        <fullName evidence="1">Core domain-containing protein</fullName>
    </recommendedName>
</protein>
<comment type="caution">
    <text evidence="2">The sequence shown here is derived from an EMBL/GenBank/DDBJ whole genome shotgun (WGS) entry which is preliminary data.</text>
</comment>
<sequence length="105" mass="12026">MRISFTAAAVDYLTPILQQTNKQLKFLHDTEGCGCVVSGVPTLTLIDEPTVDDRAGEADPLSFYFEPRHKVYYEEHMNIDYAPHKNSFSLKSDSQIYTLHLRFVQ</sequence>
<dbReference type="EMBL" id="BOSE01000001">
    <property type="protein sequence ID" value="GIP15044.1"/>
    <property type="molecule type" value="Genomic_DNA"/>
</dbReference>
<keyword evidence="3" id="KW-1185">Reference proteome</keyword>